<keyword evidence="4" id="KW-1185">Reference proteome</keyword>
<feature type="compositionally biased region" description="Pro residues" evidence="1">
    <location>
        <begin position="227"/>
        <end position="238"/>
    </location>
</feature>
<reference evidence="4" key="1">
    <citation type="submission" date="2016-10" db="EMBL/GenBank/DDBJ databases">
        <authorList>
            <person name="Varghese N."/>
            <person name="Submissions S."/>
        </authorList>
    </citation>
    <scope>NUCLEOTIDE SEQUENCE [LARGE SCALE GENOMIC DNA]</scope>
    <source>
        <strain evidence="4">CGMCC 4.5579</strain>
    </source>
</reference>
<keyword evidence="2" id="KW-1133">Transmembrane helix</keyword>
<accession>A0A1I6ALK3</accession>
<sequence>MGRGARGRQRRSASVVASRPKPWGTIAAVGVVVLLAAVVFGYVYVRAAENRELAAALEPFTPTEANPDPSTGIPGVVVREFEGANHVGAWQRVAYDATPPFGGPHDQSWAACDGVVYDEAIRVENVVHSLEHGAVWIAYHPDEVTGADLDALRDRVRGENYLLMSPVPTLDAPISLQSWGHQLKLDSARDERIDQFIAALRTNRFTHPEVGATCGELGPGRFDRDNPPPFDPTPPGPDALPMTGAGAGQDMPGAPAGEGTR</sequence>
<dbReference type="InterPro" id="IPR021454">
    <property type="entry name" value="DUF3105"/>
</dbReference>
<name>A0A1I6ALK3_9PSEU</name>
<protein>
    <recommendedName>
        <fullName evidence="5">DUF3105 domain-containing protein</fullName>
    </recommendedName>
</protein>
<dbReference type="EMBL" id="FOWW01000013">
    <property type="protein sequence ID" value="SFQ69601.1"/>
    <property type="molecule type" value="Genomic_DNA"/>
</dbReference>
<dbReference type="STRING" id="587909.SAMN05421810_11366"/>
<keyword evidence="2" id="KW-0472">Membrane</keyword>
<dbReference type="Pfam" id="PF11303">
    <property type="entry name" value="DUF3105"/>
    <property type="match status" value="1"/>
</dbReference>
<keyword evidence="2" id="KW-0812">Transmembrane</keyword>
<feature type="transmembrane region" description="Helical" evidence="2">
    <location>
        <begin position="21"/>
        <end position="45"/>
    </location>
</feature>
<evidence type="ECO:0000256" key="1">
    <source>
        <dbReference type="SAM" id="MobiDB-lite"/>
    </source>
</evidence>
<gene>
    <name evidence="3" type="ORF">SAMN05421810_11366</name>
</gene>
<evidence type="ECO:0000313" key="4">
    <source>
        <dbReference type="Proteomes" id="UP000198727"/>
    </source>
</evidence>
<evidence type="ECO:0008006" key="5">
    <source>
        <dbReference type="Google" id="ProtNLM"/>
    </source>
</evidence>
<feature type="region of interest" description="Disordered" evidence="1">
    <location>
        <begin position="211"/>
        <end position="261"/>
    </location>
</feature>
<evidence type="ECO:0000313" key="3">
    <source>
        <dbReference type="EMBL" id="SFQ69601.1"/>
    </source>
</evidence>
<dbReference type="AlphaFoldDB" id="A0A1I6ALK3"/>
<evidence type="ECO:0000256" key="2">
    <source>
        <dbReference type="SAM" id="Phobius"/>
    </source>
</evidence>
<dbReference type="Proteomes" id="UP000198727">
    <property type="component" value="Unassembled WGS sequence"/>
</dbReference>
<organism evidence="3 4">
    <name type="scientific">Amycolatopsis arida</name>
    <dbReference type="NCBI Taxonomy" id="587909"/>
    <lineage>
        <taxon>Bacteria</taxon>
        <taxon>Bacillati</taxon>
        <taxon>Actinomycetota</taxon>
        <taxon>Actinomycetes</taxon>
        <taxon>Pseudonocardiales</taxon>
        <taxon>Pseudonocardiaceae</taxon>
        <taxon>Amycolatopsis</taxon>
    </lineage>
</organism>
<proteinExistence type="predicted"/>